<comment type="caution">
    <text evidence="3">The sequence shown here is derived from an EMBL/GenBank/DDBJ whole genome shotgun (WGS) entry which is preliminary data.</text>
</comment>
<reference evidence="3" key="1">
    <citation type="submission" date="2023-08" db="EMBL/GenBank/DDBJ databases">
        <authorList>
            <person name="Audoor S."/>
            <person name="Bilcke G."/>
        </authorList>
    </citation>
    <scope>NUCLEOTIDE SEQUENCE</scope>
</reference>
<feature type="domain" description="DUF6824" evidence="2">
    <location>
        <begin position="369"/>
        <end position="450"/>
    </location>
</feature>
<evidence type="ECO:0000259" key="2">
    <source>
        <dbReference type="Pfam" id="PF20710"/>
    </source>
</evidence>
<proteinExistence type="predicted"/>
<feature type="region of interest" description="Disordered" evidence="1">
    <location>
        <begin position="345"/>
        <end position="366"/>
    </location>
</feature>
<dbReference type="Pfam" id="PF20710">
    <property type="entry name" value="DUF6824"/>
    <property type="match status" value="1"/>
</dbReference>
<protein>
    <recommendedName>
        <fullName evidence="2">DUF6824 domain-containing protein</fullName>
    </recommendedName>
</protein>
<dbReference type="InterPro" id="IPR049227">
    <property type="entry name" value="DUF6824"/>
</dbReference>
<evidence type="ECO:0000313" key="4">
    <source>
        <dbReference type="Proteomes" id="UP001295423"/>
    </source>
</evidence>
<keyword evidence="4" id="KW-1185">Reference proteome</keyword>
<name>A0AAD2PXR1_9STRA</name>
<evidence type="ECO:0000256" key="1">
    <source>
        <dbReference type="SAM" id="MobiDB-lite"/>
    </source>
</evidence>
<accession>A0AAD2PXR1</accession>
<sequence>MMMMTTPISELPVAPSKETLDALVHATARQLSVEESISAQEDIFGVARKQPDQERNDELPATLQMLEARLKSTKKGTAYEVAERIDSSYCTNHGFRLMFLRANKYNAKKAAHQMISFFDQKLNLFGRDKITKDITFDDLDEDDKKCLEQGSTQAVSTSKRHILTCFPGLRKFNTGTIANELRARYYIIMSLLQFKNAQIDGINVVNYAVGALKDQTSGTGFVALTRLLLSLPVHIAAAHHCCDDVAQYLLLSGALRLGSASNLARLMVHYGSHTEVAYKLGAYGIQQSSLPLNPVTHEVVLDNHHAWIRTRQVMDAVQSVPRDFSMARPSLVGSQGGFEMPSHLMPSQKKSGGVDTATPNKDIHPRRDDVLFGQENKGHPGNMKMHQLMDHLQKQYEAADKQGKMKISLVVVFSMKGTGSRFLDYDDATFQWQVVSDTVARNRVAKAIRNRRRYKAKQESK</sequence>
<dbReference type="Proteomes" id="UP001295423">
    <property type="component" value="Unassembled WGS sequence"/>
</dbReference>
<dbReference type="AlphaFoldDB" id="A0AAD2PXR1"/>
<organism evidence="3 4">
    <name type="scientific">Cylindrotheca closterium</name>
    <dbReference type="NCBI Taxonomy" id="2856"/>
    <lineage>
        <taxon>Eukaryota</taxon>
        <taxon>Sar</taxon>
        <taxon>Stramenopiles</taxon>
        <taxon>Ochrophyta</taxon>
        <taxon>Bacillariophyta</taxon>
        <taxon>Bacillariophyceae</taxon>
        <taxon>Bacillariophycidae</taxon>
        <taxon>Bacillariales</taxon>
        <taxon>Bacillariaceae</taxon>
        <taxon>Cylindrotheca</taxon>
    </lineage>
</organism>
<dbReference type="EMBL" id="CAKOGP040002325">
    <property type="protein sequence ID" value="CAJ1967366.1"/>
    <property type="molecule type" value="Genomic_DNA"/>
</dbReference>
<gene>
    <name evidence="3" type="ORF">CYCCA115_LOCUS22739</name>
</gene>
<evidence type="ECO:0000313" key="3">
    <source>
        <dbReference type="EMBL" id="CAJ1967366.1"/>
    </source>
</evidence>